<reference evidence="1" key="1">
    <citation type="journal article" date="2014" name="Front. Microbiol.">
        <title>High frequency of phylogenetically diverse reductive dehalogenase-homologous genes in deep subseafloor sedimentary metagenomes.</title>
        <authorList>
            <person name="Kawai M."/>
            <person name="Futagami T."/>
            <person name="Toyoda A."/>
            <person name="Takaki Y."/>
            <person name="Nishi S."/>
            <person name="Hori S."/>
            <person name="Arai W."/>
            <person name="Tsubouchi T."/>
            <person name="Morono Y."/>
            <person name="Uchiyama I."/>
            <person name="Ito T."/>
            <person name="Fujiyama A."/>
            <person name="Inagaki F."/>
            <person name="Takami H."/>
        </authorList>
    </citation>
    <scope>NUCLEOTIDE SEQUENCE</scope>
    <source>
        <strain evidence="1">Expedition CK06-06</strain>
    </source>
</reference>
<gene>
    <name evidence="1" type="ORF">S06H3_24079</name>
</gene>
<name>X1M624_9ZZZZ</name>
<sequence>FETENAYYLFDHGHLFSKTLEKFTDAENAESLEDLEERTYGFMEKIWYETKDRLREIVYDWFRKLKLSFGQSTRGTTFEEDCTPLLDDYIRVKVIWYLKKMCGIKNEVKKDFHFIFGHTHNGGRILRGDRKVRVNGRFISLCPGFFLSASLPAERSSY</sequence>
<organism evidence="1">
    <name type="scientific">marine sediment metagenome</name>
    <dbReference type="NCBI Taxonomy" id="412755"/>
    <lineage>
        <taxon>unclassified sequences</taxon>
        <taxon>metagenomes</taxon>
        <taxon>ecological metagenomes</taxon>
    </lineage>
</organism>
<evidence type="ECO:0000313" key="1">
    <source>
        <dbReference type="EMBL" id="GAI13511.1"/>
    </source>
</evidence>
<dbReference type="EMBL" id="BARV01013272">
    <property type="protein sequence ID" value="GAI13511.1"/>
    <property type="molecule type" value="Genomic_DNA"/>
</dbReference>
<comment type="caution">
    <text evidence="1">The sequence shown here is derived from an EMBL/GenBank/DDBJ whole genome shotgun (WGS) entry which is preliminary data.</text>
</comment>
<feature type="non-terminal residue" evidence="1">
    <location>
        <position position="158"/>
    </location>
</feature>
<protein>
    <submittedName>
        <fullName evidence="1">Uncharacterized protein</fullName>
    </submittedName>
</protein>
<feature type="non-terminal residue" evidence="1">
    <location>
        <position position="1"/>
    </location>
</feature>
<dbReference type="AlphaFoldDB" id="X1M624"/>
<accession>X1M624</accession>
<proteinExistence type="predicted"/>